<accession>A0A239PIM3</accession>
<reference evidence="2 3" key="1">
    <citation type="submission" date="2017-07" db="EMBL/GenBank/DDBJ databases">
        <authorList>
            <person name="Sun Z.S."/>
            <person name="Albrecht U."/>
            <person name="Echele G."/>
            <person name="Lee C.C."/>
        </authorList>
    </citation>
    <scope>NUCLEOTIDE SEQUENCE [LARGE SCALE GENOMIC DNA]</scope>
    <source>
        <strain evidence="2 3">CGMCC 1.12710</strain>
    </source>
</reference>
<feature type="transmembrane region" description="Helical" evidence="1">
    <location>
        <begin position="57"/>
        <end position="78"/>
    </location>
</feature>
<feature type="transmembrane region" description="Helical" evidence="1">
    <location>
        <begin position="31"/>
        <end position="51"/>
    </location>
</feature>
<feature type="transmembrane region" description="Helical" evidence="1">
    <location>
        <begin position="155"/>
        <end position="175"/>
    </location>
</feature>
<protein>
    <submittedName>
        <fullName evidence="2">Uncharacterized protein</fullName>
    </submittedName>
</protein>
<keyword evidence="1" id="KW-0812">Transmembrane</keyword>
<keyword evidence="1" id="KW-0472">Membrane</keyword>
<name>A0A239PIM3_9PROT</name>
<evidence type="ECO:0000313" key="2">
    <source>
        <dbReference type="EMBL" id="SNT67636.1"/>
    </source>
</evidence>
<dbReference type="EMBL" id="FZQA01000001">
    <property type="protein sequence ID" value="SNT67636.1"/>
    <property type="molecule type" value="Genomic_DNA"/>
</dbReference>
<dbReference type="AlphaFoldDB" id="A0A239PIM3"/>
<evidence type="ECO:0000256" key="1">
    <source>
        <dbReference type="SAM" id="Phobius"/>
    </source>
</evidence>
<sequence>MSEHVELAERAGAGSESAAAGKGEPLLRLPVIATLIVWGALSALAAANGLYQSVNGAPPYGLVAAAILPPLAFCAAYGRSAGLRRWADEIDLGLVTALQGWRVVGAAFVFVWGLGMLPAVFAAPAGFGDIAVGLAAPFVALAVWRRSPGWRRASYALIAAGLFDFAAAFATGALAREGGALHQPGAIHTGLMAELPLALIPGYLVPAFAILHLIAFFKLRRA</sequence>
<dbReference type="RefSeq" id="WP_089410663.1">
    <property type="nucleotide sequence ID" value="NZ_FZQA01000001.1"/>
</dbReference>
<gene>
    <name evidence="2" type="ORF">SAMN06297382_0128</name>
</gene>
<dbReference type="OrthoDB" id="8218084at2"/>
<evidence type="ECO:0000313" key="3">
    <source>
        <dbReference type="Proteomes" id="UP000198346"/>
    </source>
</evidence>
<keyword evidence="3" id="KW-1185">Reference proteome</keyword>
<dbReference type="Proteomes" id="UP000198346">
    <property type="component" value="Unassembled WGS sequence"/>
</dbReference>
<organism evidence="2 3">
    <name type="scientific">Amphiplicatus metriothermophilus</name>
    <dbReference type="NCBI Taxonomy" id="1519374"/>
    <lineage>
        <taxon>Bacteria</taxon>
        <taxon>Pseudomonadati</taxon>
        <taxon>Pseudomonadota</taxon>
        <taxon>Alphaproteobacteria</taxon>
        <taxon>Parvularculales</taxon>
        <taxon>Parvularculaceae</taxon>
        <taxon>Amphiplicatus</taxon>
    </lineage>
</organism>
<feature type="transmembrane region" description="Helical" evidence="1">
    <location>
        <begin position="90"/>
        <end position="115"/>
    </location>
</feature>
<feature type="transmembrane region" description="Helical" evidence="1">
    <location>
        <begin position="121"/>
        <end position="143"/>
    </location>
</feature>
<feature type="transmembrane region" description="Helical" evidence="1">
    <location>
        <begin position="195"/>
        <end position="217"/>
    </location>
</feature>
<keyword evidence="1" id="KW-1133">Transmembrane helix</keyword>
<proteinExistence type="predicted"/>